<evidence type="ECO:0000256" key="1">
    <source>
        <dbReference type="SAM" id="Phobius"/>
    </source>
</evidence>
<dbReference type="EMBL" id="DWXG01000074">
    <property type="protein sequence ID" value="HJB98705.1"/>
    <property type="molecule type" value="Genomic_DNA"/>
</dbReference>
<reference evidence="2" key="1">
    <citation type="journal article" date="2021" name="PeerJ">
        <title>Extensive microbial diversity within the chicken gut microbiome revealed by metagenomics and culture.</title>
        <authorList>
            <person name="Gilroy R."/>
            <person name="Ravi A."/>
            <person name="Getino M."/>
            <person name="Pursley I."/>
            <person name="Horton D.L."/>
            <person name="Alikhan N.F."/>
            <person name="Baker D."/>
            <person name="Gharbi K."/>
            <person name="Hall N."/>
            <person name="Watson M."/>
            <person name="Adriaenssens E.M."/>
            <person name="Foster-Nyarko E."/>
            <person name="Jarju S."/>
            <person name="Secka A."/>
            <person name="Antonio M."/>
            <person name="Oren A."/>
            <person name="Chaudhuri R.R."/>
            <person name="La Ragione R."/>
            <person name="Hildebrand F."/>
            <person name="Pallen M.J."/>
        </authorList>
    </citation>
    <scope>NUCLEOTIDE SEQUENCE</scope>
    <source>
        <strain evidence="2">CHK185-1770</strain>
    </source>
</reference>
<keyword evidence="1" id="KW-0472">Membrane</keyword>
<protein>
    <submittedName>
        <fullName evidence="2">FeoB-associated Cys-rich membrane protein</fullName>
    </submittedName>
</protein>
<keyword evidence="1" id="KW-0812">Transmembrane</keyword>
<comment type="caution">
    <text evidence="2">The sequence shown here is derived from an EMBL/GenBank/DDBJ whole genome shotgun (WGS) entry which is preliminary data.</text>
</comment>
<reference evidence="2" key="2">
    <citation type="submission" date="2021-04" db="EMBL/GenBank/DDBJ databases">
        <authorList>
            <person name="Gilroy R."/>
        </authorList>
    </citation>
    <scope>NUCLEOTIDE SEQUENCE</scope>
    <source>
        <strain evidence="2">CHK185-1770</strain>
    </source>
</reference>
<evidence type="ECO:0000313" key="3">
    <source>
        <dbReference type="Proteomes" id="UP000826793"/>
    </source>
</evidence>
<accession>A0A9D2MYP2</accession>
<gene>
    <name evidence="2" type="ORF">H9710_09015</name>
</gene>
<organism evidence="2 3">
    <name type="scientific">Candidatus Acutalibacter pullicola</name>
    <dbReference type="NCBI Taxonomy" id="2838417"/>
    <lineage>
        <taxon>Bacteria</taxon>
        <taxon>Bacillati</taxon>
        <taxon>Bacillota</taxon>
        <taxon>Clostridia</taxon>
        <taxon>Eubacteriales</taxon>
        <taxon>Acutalibacteraceae</taxon>
        <taxon>Acutalibacter</taxon>
    </lineage>
</organism>
<dbReference type="Pfam" id="PF12669">
    <property type="entry name" value="FeoB_associated"/>
    <property type="match status" value="1"/>
</dbReference>
<proteinExistence type="predicted"/>
<keyword evidence="1" id="KW-1133">Transmembrane helix</keyword>
<name>A0A9D2MYP2_9FIRM</name>
<feature type="transmembrane region" description="Helical" evidence="1">
    <location>
        <begin position="6"/>
        <end position="24"/>
    </location>
</feature>
<sequence>MIPTLVIGLLVAVIFFAIVGKGIYNRKHQKGGCSCGGNCGACGGCGVQVTKSQP</sequence>
<dbReference type="Proteomes" id="UP000826793">
    <property type="component" value="Unassembled WGS sequence"/>
</dbReference>
<evidence type="ECO:0000313" key="2">
    <source>
        <dbReference type="EMBL" id="HJB98705.1"/>
    </source>
</evidence>
<dbReference type="AlphaFoldDB" id="A0A9D2MYP2"/>